<evidence type="ECO:0000313" key="1">
    <source>
        <dbReference type="EMBL" id="KAH7857551.1"/>
    </source>
</evidence>
<protein>
    <submittedName>
        <fullName evidence="1">Uncharacterized protein</fullName>
    </submittedName>
</protein>
<comment type="caution">
    <text evidence="1">The sequence shown here is derived from an EMBL/GenBank/DDBJ whole genome shotgun (WGS) entry which is preliminary data.</text>
</comment>
<proteinExistence type="predicted"/>
<reference evidence="1 2" key="1">
    <citation type="journal article" date="2021" name="Hortic Res">
        <title>High-quality reference genome and annotation aids understanding of berry development for evergreen blueberry (Vaccinium darrowii).</title>
        <authorList>
            <person name="Yu J."/>
            <person name="Hulse-Kemp A.M."/>
            <person name="Babiker E."/>
            <person name="Staton M."/>
        </authorList>
    </citation>
    <scope>NUCLEOTIDE SEQUENCE [LARGE SCALE GENOMIC DNA]</scope>
    <source>
        <strain evidence="2">cv. NJ 8807/NJ 8810</strain>
        <tissue evidence="1">Young leaf</tissue>
    </source>
</reference>
<accession>A0ACB7YVL2</accession>
<name>A0ACB7YVL2_9ERIC</name>
<keyword evidence="2" id="KW-1185">Reference proteome</keyword>
<sequence length="279" mass="30069">MYPIPSQHTDLFDIKLTPNHNPMDPNLYKAVKNGDVKYLDQHTDLFDNQVTPNHNTILHVAAHFGKSECVARILQKKPCHLIRRVNSNGENPLHIAVREQHYDVVQALINGAEELDRDPESGGGTRLQILRATNVDGDTPLHLAVREGDDSFVRLLADTDSDFQHPPNKARETPLYLAAERNNGDSMVESILVCKSTAYTGPGDRTALHAAVIFGNIGEFGAPSPVVGVGGAPSSVVGGAGGGKAVATTAVGDRVSMGVGSSSLIRSSIWEERVWVRSV</sequence>
<evidence type="ECO:0000313" key="2">
    <source>
        <dbReference type="Proteomes" id="UP000828048"/>
    </source>
</evidence>
<dbReference type="EMBL" id="CM037153">
    <property type="protein sequence ID" value="KAH7857551.1"/>
    <property type="molecule type" value="Genomic_DNA"/>
</dbReference>
<gene>
    <name evidence="1" type="ORF">Vadar_013904</name>
</gene>
<organism evidence="1 2">
    <name type="scientific">Vaccinium darrowii</name>
    <dbReference type="NCBI Taxonomy" id="229202"/>
    <lineage>
        <taxon>Eukaryota</taxon>
        <taxon>Viridiplantae</taxon>
        <taxon>Streptophyta</taxon>
        <taxon>Embryophyta</taxon>
        <taxon>Tracheophyta</taxon>
        <taxon>Spermatophyta</taxon>
        <taxon>Magnoliopsida</taxon>
        <taxon>eudicotyledons</taxon>
        <taxon>Gunneridae</taxon>
        <taxon>Pentapetalae</taxon>
        <taxon>asterids</taxon>
        <taxon>Ericales</taxon>
        <taxon>Ericaceae</taxon>
        <taxon>Vaccinioideae</taxon>
        <taxon>Vaccinieae</taxon>
        <taxon>Vaccinium</taxon>
    </lineage>
</organism>
<dbReference type="Proteomes" id="UP000828048">
    <property type="component" value="Chromosome 3"/>
</dbReference>